<evidence type="ECO:0000313" key="1">
    <source>
        <dbReference type="EMBL" id="RYQ86377.1"/>
    </source>
</evidence>
<proteinExistence type="predicted"/>
<organism evidence="1 2">
    <name type="scientific">Arachis hypogaea</name>
    <name type="common">Peanut</name>
    <dbReference type="NCBI Taxonomy" id="3818"/>
    <lineage>
        <taxon>Eukaryota</taxon>
        <taxon>Viridiplantae</taxon>
        <taxon>Streptophyta</taxon>
        <taxon>Embryophyta</taxon>
        <taxon>Tracheophyta</taxon>
        <taxon>Spermatophyta</taxon>
        <taxon>Magnoliopsida</taxon>
        <taxon>eudicotyledons</taxon>
        <taxon>Gunneridae</taxon>
        <taxon>Pentapetalae</taxon>
        <taxon>rosids</taxon>
        <taxon>fabids</taxon>
        <taxon>Fabales</taxon>
        <taxon>Fabaceae</taxon>
        <taxon>Papilionoideae</taxon>
        <taxon>50 kb inversion clade</taxon>
        <taxon>dalbergioids sensu lato</taxon>
        <taxon>Dalbergieae</taxon>
        <taxon>Pterocarpus clade</taxon>
        <taxon>Arachis</taxon>
    </lineage>
</organism>
<evidence type="ECO:0000313" key="2">
    <source>
        <dbReference type="Proteomes" id="UP000289738"/>
    </source>
</evidence>
<keyword evidence="2" id="KW-1185">Reference proteome</keyword>
<reference evidence="1 2" key="1">
    <citation type="submission" date="2019-01" db="EMBL/GenBank/DDBJ databases">
        <title>Sequencing of cultivated peanut Arachis hypogaea provides insights into genome evolution and oil improvement.</title>
        <authorList>
            <person name="Chen X."/>
        </authorList>
    </citation>
    <scope>NUCLEOTIDE SEQUENCE [LARGE SCALE GENOMIC DNA]</scope>
    <source>
        <strain evidence="2">cv. Fuhuasheng</strain>
        <tissue evidence="1">Leaves</tissue>
    </source>
</reference>
<dbReference type="AlphaFoldDB" id="A0A444X9J8"/>
<sequence length="69" mass="7645">MQLKSVQLEGLAYAFCASIEDPSETMINVDDTIVTREELACLAPGRPISDKIIKLVVMKASWDQANKTF</sequence>
<dbReference type="EMBL" id="SDMP01000020">
    <property type="protein sequence ID" value="RYQ86377.1"/>
    <property type="molecule type" value="Genomic_DNA"/>
</dbReference>
<dbReference type="Proteomes" id="UP000289738">
    <property type="component" value="Chromosome B10"/>
</dbReference>
<gene>
    <name evidence="1" type="ORF">Ahy_B10g106046</name>
</gene>
<name>A0A444X9J8_ARAHY</name>
<comment type="caution">
    <text evidence="1">The sequence shown here is derived from an EMBL/GenBank/DDBJ whole genome shotgun (WGS) entry which is preliminary data.</text>
</comment>
<accession>A0A444X9J8</accession>
<protein>
    <submittedName>
        <fullName evidence="1">Uncharacterized protein</fullName>
    </submittedName>
</protein>